<protein>
    <submittedName>
        <fullName evidence="1">Uncharacterized protein</fullName>
    </submittedName>
</protein>
<proteinExistence type="predicted"/>
<keyword evidence="2" id="KW-1185">Reference proteome</keyword>
<reference evidence="1" key="1">
    <citation type="journal article" date="2023" name="G3 (Bethesda)">
        <title>Whole genome assembly and annotation of the endangered Caribbean coral Acropora cervicornis.</title>
        <authorList>
            <person name="Selwyn J.D."/>
            <person name="Vollmer S.V."/>
        </authorList>
    </citation>
    <scope>NUCLEOTIDE SEQUENCE</scope>
    <source>
        <strain evidence="1">K2</strain>
    </source>
</reference>
<dbReference type="AlphaFoldDB" id="A0AAD9VCL7"/>
<name>A0AAD9VCL7_ACRCE</name>
<comment type="caution">
    <text evidence="1">The sequence shown here is derived from an EMBL/GenBank/DDBJ whole genome shotgun (WGS) entry which is preliminary data.</text>
</comment>
<dbReference type="Proteomes" id="UP001249851">
    <property type="component" value="Unassembled WGS sequence"/>
</dbReference>
<gene>
    <name evidence="1" type="ORF">P5673_006312</name>
</gene>
<evidence type="ECO:0000313" key="2">
    <source>
        <dbReference type="Proteomes" id="UP001249851"/>
    </source>
</evidence>
<organism evidence="1 2">
    <name type="scientific">Acropora cervicornis</name>
    <name type="common">Staghorn coral</name>
    <dbReference type="NCBI Taxonomy" id="6130"/>
    <lineage>
        <taxon>Eukaryota</taxon>
        <taxon>Metazoa</taxon>
        <taxon>Cnidaria</taxon>
        <taxon>Anthozoa</taxon>
        <taxon>Hexacorallia</taxon>
        <taxon>Scleractinia</taxon>
        <taxon>Astrocoeniina</taxon>
        <taxon>Acroporidae</taxon>
        <taxon>Acropora</taxon>
    </lineage>
</organism>
<dbReference type="EMBL" id="JARQWQ010000010">
    <property type="protein sequence ID" value="KAK2569389.1"/>
    <property type="molecule type" value="Genomic_DNA"/>
</dbReference>
<accession>A0AAD9VCL7</accession>
<reference evidence="1" key="2">
    <citation type="journal article" date="2023" name="Science">
        <title>Genomic signatures of disease resistance in endangered staghorn corals.</title>
        <authorList>
            <person name="Vollmer S.V."/>
            <person name="Selwyn J.D."/>
            <person name="Despard B.A."/>
            <person name="Roesel C.L."/>
        </authorList>
    </citation>
    <scope>NUCLEOTIDE SEQUENCE</scope>
    <source>
        <strain evidence="1">K2</strain>
    </source>
</reference>
<sequence>MNVCLKAVSGINLVTFLWKNGAAHKELFRREIPRVSDEIGCIEYYTDRERWKVSKGSNVNANRHSVNDSDARKTPWLSFGQAWGNYG</sequence>
<evidence type="ECO:0000313" key="1">
    <source>
        <dbReference type="EMBL" id="KAK2569389.1"/>
    </source>
</evidence>